<organism evidence="1 2">
    <name type="scientific">Prevotella intermedia</name>
    <dbReference type="NCBI Taxonomy" id="28131"/>
    <lineage>
        <taxon>Bacteria</taxon>
        <taxon>Pseudomonadati</taxon>
        <taxon>Bacteroidota</taxon>
        <taxon>Bacteroidia</taxon>
        <taxon>Bacteroidales</taxon>
        <taxon>Prevotellaceae</taxon>
        <taxon>Prevotella</taxon>
    </lineage>
</organism>
<sequence>MKTTKIEWTDKTWNPITGCTKYSAGCAHCYAETMSRRLHAMGVAKYQREFELTLHEDNLQEPLSWRKAHNIFVCSMSDLFHEKVPFEFIDKVMATIRQTPQHRYQILTKRAERMAEYFETRAVPENVWVGVTVEAESSKQRIDCLRQIPASVHFLSCEPLLESLGQIDLKGIEWVIVGGESGPQARPMKEEWVLDIMQQCERQGAAFFFKQWGTWGRDGVKRNKHANGKLLNGRVRQEMPE</sequence>
<gene>
    <name evidence="1" type="ORF">D2S45_02825</name>
</gene>
<evidence type="ECO:0000313" key="2">
    <source>
        <dbReference type="Proteomes" id="UP000283868"/>
    </source>
</evidence>
<name>A0A3R7XK99_PREIN</name>
<dbReference type="Proteomes" id="UP000283868">
    <property type="component" value="Unassembled WGS sequence"/>
</dbReference>
<comment type="caution">
    <text evidence="1">The sequence shown here is derived from an EMBL/GenBank/DDBJ whole genome shotgun (WGS) entry which is preliminary data.</text>
</comment>
<dbReference type="EMBL" id="QXEN01000002">
    <property type="protein sequence ID" value="RRF88258.1"/>
    <property type="molecule type" value="Genomic_DNA"/>
</dbReference>
<evidence type="ECO:0000313" key="1">
    <source>
        <dbReference type="EMBL" id="RRF88258.1"/>
    </source>
</evidence>
<dbReference type="InterPro" id="IPR011101">
    <property type="entry name" value="DUF5131"/>
</dbReference>
<reference evidence="1 2" key="1">
    <citation type="submission" date="2018-08" db="EMBL/GenBank/DDBJ databases">
        <title>Comparative analysis of Prevotella intermedia strains.</title>
        <authorList>
            <person name="Moon J.-H."/>
            <person name="Lee J.-H."/>
        </authorList>
    </citation>
    <scope>NUCLEOTIDE SEQUENCE [LARGE SCALE GENOMIC DNA]</scope>
    <source>
        <strain evidence="1 2">ATCC 15033</strain>
    </source>
</reference>
<keyword evidence="2" id="KW-1185">Reference proteome</keyword>
<dbReference type="RefSeq" id="WP_124140198.1">
    <property type="nucleotide sequence ID" value="NZ_QXEM01000018.1"/>
</dbReference>
<proteinExistence type="predicted"/>
<accession>A0A3R7XK99</accession>
<protein>
    <submittedName>
        <fullName evidence="1">Phage Gp37/Gp68 family protein</fullName>
    </submittedName>
</protein>
<dbReference type="AlphaFoldDB" id="A0A3R7XK99"/>
<dbReference type="Pfam" id="PF07505">
    <property type="entry name" value="DUF5131"/>
    <property type="match status" value="1"/>
</dbReference>